<protein>
    <submittedName>
        <fullName evidence="1">Uncharacterized protein</fullName>
    </submittedName>
</protein>
<dbReference type="EMBL" id="LWDX02030182">
    <property type="protein sequence ID" value="OEL28370.1"/>
    <property type="molecule type" value="Genomic_DNA"/>
</dbReference>
<organism evidence="1 2">
    <name type="scientific">Dichanthelium oligosanthes</name>
    <dbReference type="NCBI Taxonomy" id="888268"/>
    <lineage>
        <taxon>Eukaryota</taxon>
        <taxon>Viridiplantae</taxon>
        <taxon>Streptophyta</taxon>
        <taxon>Embryophyta</taxon>
        <taxon>Tracheophyta</taxon>
        <taxon>Spermatophyta</taxon>
        <taxon>Magnoliopsida</taxon>
        <taxon>Liliopsida</taxon>
        <taxon>Poales</taxon>
        <taxon>Poaceae</taxon>
        <taxon>PACMAD clade</taxon>
        <taxon>Panicoideae</taxon>
        <taxon>Panicodae</taxon>
        <taxon>Paniceae</taxon>
        <taxon>Dichantheliinae</taxon>
        <taxon>Dichanthelium</taxon>
    </lineage>
</organism>
<comment type="caution">
    <text evidence="1">The sequence shown here is derived from an EMBL/GenBank/DDBJ whole genome shotgun (WGS) entry which is preliminary data.</text>
</comment>
<evidence type="ECO:0000313" key="1">
    <source>
        <dbReference type="EMBL" id="OEL28370.1"/>
    </source>
</evidence>
<gene>
    <name evidence="1" type="ORF">BAE44_0010609</name>
</gene>
<accession>A0A1E5VTD7</accession>
<dbReference type="Proteomes" id="UP000095767">
    <property type="component" value="Unassembled WGS sequence"/>
</dbReference>
<reference evidence="1 2" key="1">
    <citation type="submission" date="2016-09" db="EMBL/GenBank/DDBJ databases">
        <title>The draft genome of Dichanthelium oligosanthes: A C3 panicoid grass species.</title>
        <authorList>
            <person name="Studer A.J."/>
            <person name="Schnable J.C."/>
            <person name="Brutnell T.P."/>
        </authorList>
    </citation>
    <scope>NUCLEOTIDE SEQUENCE [LARGE SCALE GENOMIC DNA]</scope>
    <source>
        <strain evidence="2">cv. Kellogg 1175</strain>
        <tissue evidence="1">Leaf</tissue>
    </source>
</reference>
<feature type="non-terminal residue" evidence="1">
    <location>
        <position position="1"/>
    </location>
</feature>
<name>A0A1E5VTD7_9POAL</name>
<proteinExistence type="predicted"/>
<sequence length="51" mass="5758">LQYSISIPTRNMFGKNEGRQSTEQHLVHVTHDATDDRCCGFLDSKLATHAK</sequence>
<dbReference type="AlphaFoldDB" id="A0A1E5VTD7"/>
<keyword evidence="2" id="KW-1185">Reference proteome</keyword>
<evidence type="ECO:0000313" key="2">
    <source>
        <dbReference type="Proteomes" id="UP000095767"/>
    </source>
</evidence>